<proteinExistence type="predicted"/>
<feature type="non-terminal residue" evidence="1">
    <location>
        <position position="27"/>
    </location>
</feature>
<feature type="non-terminal residue" evidence="1">
    <location>
        <position position="1"/>
    </location>
</feature>
<reference evidence="1" key="1">
    <citation type="submission" date="2018-05" db="EMBL/GenBank/DDBJ databases">
        <authorList>
            <person name="Lanie J.A."/>
            <person name="Ng W.-L."/>
            <person name="Kazmierczak K.M."/>
            <person name="Andrzejewski T.M."/>
            <person name="Davidsen T.M."/>
            <person name="Wayne K.J."/>
            <person name="Tettelin H."/>
            <person name="Glass J.I."/>
            <person name="Rusch D."/>
            <person name="Podicherti R."/>
            <person name="Tsui H.-C.T."/>
            <person name="Winkler M.E."/>
        </authorList>
    </citation>
    <scope>NUCLEOTIDE SEQUENCE</scope>
</reference>
<sequence length="27" mass="2985">VSNVKNCSAVIFNGDGSWEKKDDFDIP</sequence>
<dbReference type="EMBL" id="UINC01220106">
    <property type="protein sequence ID" value="SVE47873.1"/>
    <property type="molecule type" value="Genomic_DNA"/>
</dbReference>
<name>A0A383DUE4_9ZZZZ</name>
<evidence type="ECO:0000313" key="1">
    <source>
        <dbReference type="EMBL" id="SVE47873.1"/>
    </source>
</evidence>
<protein>
    <submittedName>
        <fullName evidence="1">Uncharacterized protein</fullName>
    </submittedName>
</protein>
<accession>A0A383DUE4</accession>
<gene>
    <name evidence="1" type="ORF">METZ01_LOCUS500727</name>
</gene>
<dbReference type="AlphaFoldDB" id="A0A383DUE4"/>
<organism evidence="1">
    <name type="scientific">marine metagenome</name>
    <dbReference type="NCBI Taxonomy" id="408172"/>
    <lineage>
        <taxon>unclassified sequences</taxon>
        <taxon>metagenomes</taxon>
        <taxon>ecological metagenomes</taxon>
    </lineage>
</organism>